<dbReference type="RefSeq" id="XP_012649411.1">
    <property type="nucleotide sequence ID" value="XM_012793957.1"/>
</dbReference>
<dbReference type="GO" id="GO:0034244">
    <property type="term" value="P:negative regulation of transcription elongation by RNA polymerase II"/>
    <property type="evidence" value="ECO:0007669"/>
    <property type="project" value="TreeGrafter"/>
</dbReference>
<organism evidence="2 3">
    <name type="scientific">Babesia microti (strain RI)</name>
    <dbReference type="NCBI Taxonomy" id="1133968"/>
    <lineage>
        <taxon>Eukaryota</taxon>
        <taxon>Sar</taxon>
        <taxon>Alveolata</taxon>
        <taxon>Apicomplexa</taxon>
        <taxon>Aconoidasida</taxon>
        <taxon>Piroplasmida</taxon>
        <taxon>Babesiidae</taxon>
        <taxon>Babesia</taxon>
    </lineage>
</organism>
<evidence type="ECO:0000313" key="3">
    <source>
        <dbReference type="Proteomes" id="UP000002899"/>
    </source>
</evidence>
<dbReference type="PANTHER" id="PTHR13503:SF3">
    <property type="entry name" value="NEGATIVE ELONGATION FACTOR B"/>
    <property type="match status" value="1"/>
</dbReference>
<reference evidence="2 3" key="2">
    <citation type="journal article" date="2013" name="PLoS ONE">
        <title>Whole genome mapping and re-organization of the nuclear and mitochondrial genomes of Babesia microti isolates.</title>
        <authorList>
            <person name="Cornillot E."/>
            <person name="Dassouli A."/>
            <person name="Garg A."/>
            <person name="Pachikara N."/>
            <person name="Randazzo S."/>
            <person name="Depoix D."/>
            <person name="Carcy B."/>
            <person name="Delbecq S."/>
            <person name="Frutos R."/>
            <person name="Silva J.C."/>
            <person name="Sutton R."/>
            <person name="Krause P.J."/>
            <person name="Mamoun C.B."/>
        </authorList>
    </citation>
    <scope>NUCLEOTIDE SEQUENCE [LARGE SCALE GENOMIC DNA]</scope>
    <source>
        <strain evidence="2 3">RI</strain>
    </source>
</reference>
<evidence type="ECO:0000313" key="2">
    <source>
        <dbReference type="EMBL" id="CTQ41400.1"/>
    </source>
</evidence>
<dbReference type="KEGG" id="bmic:BMR1_03g04000"/>
<feature type="compositionally biased region" description="Polar residues" evidence="1">
    <location>
        <begin position="11"/>
        <end position="25"/>
    </location>
</feature>
<dbReference type="GO" id="GO:0032021">
    <property type="term" value="C:NELF complex"/>
    <property type="evidence" value="ECO:0007669"/>
    <property type="project" value="TreeGrafter"/>
</dbReference>
<dbReference type="Proteomes" id="UP000002899">
    <property type="component" value="Chromosome III"/>
</dbReference>
<dbReference type="GeneID" id="24425447"/>
<proteinExistence type="predicted"/>
<name>A0A0K3ASE8_BABMR</name>
<dbReference type="PANTHER" id="PTHR13503">
    <property type="entry name" value="NEGATIVE ELONGATION FACTOR COMPLEX MEMBER B"/>
    <property type="match status" value="1"/>
</dbReference>
<dbReference type="EMBL" id="LN871598">
    <property type="protein sequence ID" value="CTQ41400.1"/>
    <property type="molecule type" value="Genomic_DNA"/>
</dbReference>
<sequence length="676" mass="76530">MSSAVKRHVSIDNQTSSASESDGWSISHTSNVKIPRGLHCGPGGRKALVKWLEDNYRTSDSENPAVEACKVWQETQGFRDEVCKGFVGLLKLLGLPRNVTYKTLFSEYLSKQFLDKIERGVSQKVLLSLARRMIGMFQVRQVQPLFAAVLCRLEDIPQDIMIQIVDDTPWANDFYNNCDFTLQQKIWKYRPERFHEMVSPLLRKIALLLASETTALGRLFDHNRLQELSDVTISKLIQTPITMQLSQLAEIIGKPNAEAQIRYDLLIKSIRFEFLNCCKSDSTISSIYCGYYSSIRLIFFEYYQSLHPNENSKIYEPKSGFIGFILLILNLGPNNPKILNLLRNKIFLTTQINHSNNTSGRYRILDENDLFEVSMLFSSPHILLSLTRAFGQSLSNILDTTASGHTWLGFVLLGIASPRIGYAVRKLGNKLSRDCGGFYLGRIIEYITGGPTNVTELDSSTITLNSLQKFIVETVPILDVNKLAKVIKFIHEYFECEIYTISQLRDRYKTLLSGKIDQDCRSIVLMAISKEIFKILVGTQDTVYAMMSHLLLLRIISVGWLRKSTYLVDVLLSNYVNLIPNDLQTLVNSYLVSAITVSLESKLYQPNESIYCVLVDRLIDISQGNISTAMATATALKVLAKIPEISAKLNSLNTESIADIARRESLEEEWTKLITL</sequence>
<dbReference type="AlphaFoldDB" id="A0A0K3ASE8"/>
<reference evidence="2 3" key="1">
    <citation type="journal article" date="2012" name="Nucleic Acids Res.">
        <title>Sequencing of the smallest Apicomplexan genome from the human pathogen Babesia microti.</title>
        <authorList>
            <person name="Cornillot E."/>
            <person name="Hadj-Kaddour K."/>
            <person name="Dassouli A."/>
            <person name="Noel B."/>
            <person name="Ranwez V."/>
            <person name="Vacherie B."/>
            <person name="Augagneur Y."/>
            <person name="Bres V."/>
            <person name="Duclos A."/>
            <person name="Randazzo S."/>
            <person name="Carcy B."/>
            <person name="Debierre-Grockiego F."/>
            <person name="Delbecq S."/>
            <person name="Moubri-Menage K."/>
            <person name="Shams-Eldin H."/>
            <person name="Usmani-Brown S."/>
            <person name="Bringaud F."/>
            <person name="Wincker P."/>
            <person name="Vivares C.P."/>
            <person name="Schwarz R.T."/>
            <person name="Schetters T.P."/>
            <person name="Krause P.J."/>
            <person name="Gorenflot A."/>
            <person name="Berry V."/>
            <person name="Barbe V."/>
            <person name="Ben Mamoun C."/>
        </authorList>
    </citation>
    <scope>NUCLEOTIDE SEQUENCE [LARGE SCALE GENOMIC DNA]</scope>
    <source>
        <strain evidence="2 3">RI</strain>
    </source>
</reference>
<evidence type="ECO:0000256" key="1">
    <source>
        <dbReference type="SAM" id="MobiDB-lite"/>
    </source>
</evidence>
<keyword evidence="3" id="KW-1185">Reference proteome</keyword>
<reference evidence="2 3" key="3">
    <citation type="journal article" date="2016" name="Sci. Rep.">
        <title>Genome-wide diversity and gene expression profiling of Babesia microti isolates identify polymorphic genes that mediate host-pathogen interactions.</title>
        <authorList>
            <person name="Silva J.C."/>
            <person name="Cornillot E."/>
            <person name="McCracken C."/>
            <person name="Usmani-Brown S."/>
            <person name="Dwivedi A."/>
            <person name="Ifeonu O.O."/>
            <person name="Crabtree J."/>
            <person name="Gotia H.T."/>
            <person name="Virji A.Z."/>
            <person name="Reynes C."/>
            <person name="Colinge J."/>
            <person name="Kumar V."/>
            <person name="Lawres L."/>
            <person name="Pazzi J.E."/>
            <person name="Pablo J.V."/>
            <person name="Hung C."/>
            <person name="Brancato J."/>
            <person name="Kumari P."/>
            <person name="Orvis J."/>
            <person name="Tretina K."/>
            <person name="Chibucos M."/>
            <person name="Ott S."/>
            <person name="Sadzewicz L."/>
            <person name="Sengamalay N."/>
            <person name="Shetty A.C."/>
            <person name="Su Q."/>
            <person name="Tallon L."/>
            <person name="Fraser C.M."/>
            <person name="Frutos R."/>
            <person name="Molina D.M."/>
            <person name="Krause P.J."/>
            <person name="Ben Mamoun C."/>
        </authorList>
    </citation>
    <scope>NUCLEOTIDE SEQUENCE [LARGE SCALE GENOMIC DNA]</scope>
    <source>
        <strain evidence="2 3">RI</strain>
    </source>
</reference>
<protein>
    <submittedName>
        <fullName evidence="2">Uncharacterized protein</fullName>
    </submittedName>
</protein>
<dbReference type="Pfam" id="PF06209">
    <property type="entry name" value="COBRA1"/>
    <property type="match status" value="1"/>
</dbReference>
<dbReference type="OrthoDB" id="364546at2759"/>
<dbReference type="InterPro" id="IPR010405">
    <property type="entry name" value="COBRA1"/>
</dbReference>
<dbReference type="VEuPathDB" id="PiroplasmaDB:BMR1_03g04000"/>
<feature type="region of interest" description="Disordered" evidence="1">
    <location>
        <begin position="1"/>
        <end position="25"/>
    </location>
</feature>
<accession>A0A0K3ASE8</accession>